<sequence>MMLSCARIVVIDNLGFVVGSKSVVNTHIPSTFAAEVLACYHVVQLGLNLGLQEVIFEGNSLIVIRKLYSLHHGESIIGPYIRDVKGLVEQFRLYRFLHVSCKGNTVAHLLDSKGLHGEGCAFQRWILYMALLAMERDRRASCVGALFRGRFSRCPDSR</sequence>
<evidence type="ECO:0000313" key="3">
    <source>
        <dbReference type="Proteomes" id="UP000593575"/>
    </source>
</evidence>
<accession>A0A7J9IXG5</accession>
<dbReference type="Pfam" id="PF13456">
    <property type="entry name" value="RVT_3"/>
    <property type="match status" value="1"/>
</dbReference>
<dbReference type="PANTHER" id="PTHR47074:SF61">
    <property type="entry name" value="RNASE H TYPE-1 DOMAIN-CONTAINING PROTEIN"/>
    <property type="match status" value="1"/>
</dbReference>
<name>A0A7J9IXG5_9ROSI</name>
<dbReference type="InterPro" id="IPR044730">
    <property type="entry name" value="RNase_H-like_dom_plant"/>
</dbReference>
<dbReference type="InterPro" id="IPR036397">
    <property type="entry name" value="RNaseH_sf"/>
</dbReference>
<reference evidence="2 3" key="1">
    <citation type="journal article" date="2019" name="Genome Biol. Evol.">
        <title>Insights into the evolution of the New World diploid cottons (Gossypium, subgenus Houzingenia) based on genome sequencing.</title>
        <authorList>
            <person name="Grover C.E."/>
            <person name="Arick M.A. 2nd"/>
            <person name="Thrash A."/>
            <person name="Conover J.L."/>
            <person name="Sanders W.S."/>
            <person name="Peterson D.G."/>
            <person name="Frelichowski J.E."/>
            <person name="Scheffler J.A."/>
            <person name="Scheffler B.E."/>
            <person name="Wendel J.F."/>
        </authorList>
    </citation>
    <scope>NUCLEOTIDE SEQUENCE [LARGE SCALE GENOMIC DNA]</scope>
    <source>
        <strain evidence="2">6</strain>
        <tissue evidence="2">Leaf</tissue>
    </source>
</reference>
<feature type="domain" description="RNase H type-1" evidence="1">
    <location>
        <begin position="4"/>
        <end position="110"/>
    </location>
</feature>
<keyword evidence="3" id="KW-1185">Reference proteome</keyword>
<dbReference type="EMBL" id="JABFAE010000004">
    <property type="protein sequence ID" value="MBA0826274.1"/>
    <property type="molecule type" value="Genomic_DNA"/>
</dbReference>
<dbReference type="AlphaFoldDB" id="A0A7J9IXG5"/>
<dbReference type="InterPro" id="IPR002156">
    <property type="entry name" value="RNaseH_domain"/>
</dbReference>
<dbReference type="CDD" id="cd06222">
    <property type="entry name" value="RNase_H_like"/>
    <property type="match status" value="1"/>
</dbReference>
<dbReference type="InterPro" id="IPR052929">
    <property type="entry name" value="RNase_H-like_EbsB-rel"/>
</dbReference>
<gene>
    <name evidence="2" type="ORF">Goarm_011141</name>
</gene>
<dbReference type="PANTHER" id="PTHR47074">
    <property type="entry name" value="BNAC02G40300D PROTEIN"/>
    <property type="match status" value="1"/>
</dbReference>
<organism evidence="2 3">
    <name type="scientific">Gossypium armourianum</name>
    <dbReference type="NCBI Taxonomy" id="34283"/>
    <lineage>
        <taxon>Eukaryota</taxon>
        <taxon>Viridiplantae</taxon>
        <taxon>Streptophyta</taxon>
        <taxon>Embryophyta</taxon>
        <taxon>Tracheophyta</taxon>
        <taxon>Spermatophyta</taxon>
        <taxon>Magnoliopsida</taxon>
        <taxon>eudicotyledons</taxon>
        <taxon>Gunneridae</taxon>
        <taxon>Pentapetalae</taxon>
        <taxon>rosids</taxon>
        <taxon>malvids</taxon>
        <taxon>Malvales</taxon>
        <taxon>Malvaceae</taxon>
        <taxon>Malvoideae</taxon>
        <taxon>Gossypium</taxon>
    </lineage>
</organism>
<dbReference type="GO" id="GO:0004523">
    <property type="term" value="F:RNA-DNA hybrid ribonuclease activity"/>
    <property type="evidence" value="ECO:0007669"/>
    <property type="project" value="InterPro"/>
</dbReference>
<evidence type="ECO:0000313" key="2">
    <source>
        <dbReference type="EMBL" id="MBA0826274.1"/>
    </source>
</evidence>
<protein>
    <recommendedName>
        <fullName evidence="1">RNase H type-1 domain-containing protein</fullName>
    </recommendedName>
</protein>
<dbReference type="Gene3D" id="3.30.420.10">
    <property type="entry name" value="Ribonuclease H-like superfamily/Ribonuclease H"/>
    <property type="match status" value="1"/>
</dbReference>
<evidence type="ECO:0000259" key="1">
    <source>
        <dbReference type="Pfam" id="PF13456"/>
    </source>
</evidence>
<proteinExistence type="predicted"/>
<dbReference type="GO" id="GO:0003676">
    <property type="term" value="F:nucleic acid binding"/>
    <property type="evidence" value="ECO:0007669"/>
    <property type="project" value="InterPro"/>
</dbReference>
<dbReference type="Proteomes" id="UP000593575">
    <property type="component" value="Unassembled WGS sequence"/>
</dbReference>
<comment type="caution">
    <text evidence="2">The sequence shown here is derived from an EMBL/GenBank/DDBJ whole genome shotgun (WGS) entry which is preliminary data.</text>
</comment>
<feature type="non-terminal residue" evidence="2">
    <location>
        <position position="158"/>
    </location>
</feature>